<dbReference type="eggNOG" id="KOG3276">
    <property type="taxonomic scope" value="Eukaryota"/>
</dbReference>
<dbReference type="AlphaFoldDB" id="E1ZU02"/>
<dbReference type="SUPFAM" id="SSF69786">
    <property type="entry name" value="YggU-like"/>
    <property type="match status" value="1"/>
</dbReference>
<protein>
    <submittedName>
        <fullName evidence="3">Uncharacterized protein</fullName>
    </submittedName>
</protein>
<dbReference type="NCBIfam" id="TIGR00251">
    <property type="entry name" value="DUF167 family protein"/>
    <property type="match status" value="1"/>
</dbReference>
<dbReference type="InterPro" id="IPR003746">
    <property type="entry name" value="DUF167"/>
</dbReference>
<evidence type="ECO:0000313" key="3">
    <source>
        <dbReference type="EMBL" id="EFN50700.1"/>
    </source>
</evidence>
<feature type="compositionally biased region" description="Low complexity" evidence="2">
    <location>
        <begin position="10"/>
        <end position="23"/>
    </location>
</feature>
<name>E1ZU02_CHLVA</name>
<dbReference type="SMART" id="SM01152">
    <property type="entry name" value="DUF167"/>
    <property type="match status" value="1"/>
</dbReference>
<feature type="region of interest" description="Disordered" evidence="2">
    <location>
        <begin position="1"/>
        <end position="23"/>
    </location>
</feature>
<dbReference type="PANTHER" id="PTHR47817:SF2">
    <property type="entry name" value="OS04G0686300 PROTEIN"/>
    <property type="match status" value="1"/>
</dbReference>
<dbReference type="KEGG" id="cvr:CHLNCDRAFT_142618"/>
<proteinExistence type="inferred from homology"/>
<gene>
    <name evidence="3" type="ORF">CHLNCDRAFT_142618</name>
</gene>
<comment type="similarity">
    <text evidence="1">Belongs to the UPF0235 family.</text>
</comment>
<evidence type="ECO:0000256" key="1">
    <source>
        <dbReference type="ARBA" id="ARBA00010364"/>
    </source>
</evidence>
<organism evidence="4">
    <name type="scientific">Chlorella variabilis</name>
    <name type="common">Green alga</name>
    <dbReference type="NCBI Taxonomy" id="554065"/>
    <lineage>
        <taxon>Eukaryota</taxon>
        <taxon>Viridiplantae</taxon>
        <taxon>Chlorophyta</taxon>
        <taxon>core chlorophytes</taxon>
        <taxon>Trebouxiophyceae</taxon>
        <taxon>Chlorellales</taxon>
        <taxon>Chlorellaceae</taxon>
        <taxon>Chlorella clade</taxon>
        <taxon>Chlorella</taxon>
    </lineage>
</organism>
<reference evidence="3 4" key="1">
    <citation type="journal article" date="2010" name="Plant Cell">
        <title>The Chlorella variabilis NC64A genome reveals adaptation to photosymbiosis, coevolution with viruses, and cryptic sex.</title>
        <authorList>
            <person name="Blanc G."/>
            <person name="Duncan G."/>
            <person name="Agarkova I."/>
            <person name="Borodovsky M."/>
            <person name="Gurnon J."/>
            <person name="Kuo A."/>
            <person name="Lindquist E."/>
            <person name="Lucas S."/>
            <person name="Pangilinan J."/>
            <person name="Polle J."/>
            <person name="Salamov A."/>
            <person name="Terry A."/>
            <person name="Yamada T."/>
            <person name="Dunigan D.D."/>
            <person name="Grigoriev I.V."/>
            <person name="Claverie J.M."/>
            <person name="Van Etten J.L."/>
        </authorList>
    </citation>
    <scope>NUCLEOTIDE SEQUENCE [LARGE SCALE GENOMIC DNA]</scope>
    <source>
        <strain evidence="3 4">NC64A</strain>
    </source>
</reference>
<dbReference type="RefSeq" id="XP_005842812.1">
    <property type="nucleotide sequence ID" value="XM_005842750.1"/>
</dbReference>
<dbReference type="PANTHER" id="PTHR47817">
    <property type="entry name" value="OS04G0686300 PROTEIN"/>
    <property type="match status" value="1"/>
</dbReference>
<keyword evidence="4" id="KW-1185">Reference proteome</keyword>
<evidence type="ECO:0000313" key="4">
    <source>
        <dbReference type="Proteomes" id="UP000008141"/>
    </source>
</evidence>
<dbReference type="FunCoup" id="E1ZU02">
    <property type="interactions" value="859"/>
</dbReference>
<sequence>MGKKPKQQQKQHPAPATASVAAATAAPPAGLPTFITPTGPASCRIGVHAKPGSKVCSVTLGPDALEVAVDAKPVDGEANAALIEFVAEVLGLKRRDVTLASGTTSRHKVLAVAGIDAHAALQRLRQA</sequence>
<dbReference type="InterPro" id="IPR036591">
    <property type="entry name" value="YggU-like_sf"/>
</dbReference>
<dbReference type="InParanoid" id="E1ZU02"/>
<dbReference type="STRING" id="554065.E1ZU02"/>
<accession>E1ZU02</accession>
<dbReference type="Pfam" id="PF02594">
    <property type="entry name" value="DUF167"/>
    <property type="match status" value="1"/>
</dbReference>
<evidence type="ECO:0000256" key="2">
    <source>
        <dbReference type="SAM" id="MobiDB-lite"/>
    </source>
</evidence>
<dbReference type="OrthoDB" id="244097at2759"/>
<dbReference type="Proteomes" id="UP000008141">
    <property type="component" value="Unassembled WGS sequence"/>
</dbReference>
<dbReference type="HAMAP" id="MF_00634">
    <property type="entry name" value="UPF0235"/>
    <property type="match status" value="1"/>
</dbReference>
<dbReference type="EMBL" id="GL433877">
    <property type="protein sequence ID" value="EFN50700.1"/>
    <property type="molecule type" value="Genomic_DNA"/>
</dbReference>
<dbReference type="Gene3D" id="3.30.1200.10">
    <property type="entry name" value="YggU-like"/>
    <property type="match status" value="1"/>
</dbReference>
<dbReference type="OMA" id="SCRIGVH"/>
<dbReference type="GeneID" id="17350132"/>